<reference evidence="1 2" key="1">
    <citation type="submission" date="2009-01" db="EMBL/GenBank/DDBJ databases">
        <title>Complete sequence of Geobacter sp. FRC-32.</title>
        <authorList>
            <consortium name="US DOE Joint Genome Institute"/>
            <person name="Lucas S."/>
            <person name="Copeland A."/>
            <person name="Lapidus A."/>
            <person name="Glavina del Rio T."/>
            <person name="Dalin E."/>
            <person name="Tice H."/>
            <person name="Bruce D."/>
            <person name="Goodwin L."/>
            <person name="Pitluck S."/>
            <person name="Saunders E."/>
            <person name="Brettin T."/>
            <person name="Detter J.C."/>
            <person name="Han C."/>
            <person name="Larimer F."/>
            <person name="Land M."/>
            <person name="Hauser L."/>
            <person name="Kyrpides N."/>
            <person name="Ovchinnikova G."/>
            <person name="Kostka J."/>
            <person name="Richardson P."/>
        </authorList>
    </citation>
    <scope>NUCLEOTIDE SEQUENCE [LARGE SCALE GENOMIC DNA]</scope>
    <source>
        <strain evidence="2">DSM 22248 / JCM 15807 / FRC-32</strain>
    </source>
</reference>
<name>B9LYZ1_GEODF</name>
<protein>
    <submittedName>
        <fullName evidence="1">Phosphoribosylaminoimidazolecarboxamide formyltransferase-related protein</fullName>
    </submittedName>
</protein>
<dbReference type="InterPro" id="IPR016193">
    <property type="entry name" value="Cytidine_deaminase-like"/>
</dbReference>
<dbReference type="KEGG" id="geo:Geob_0353"/>
<dbReference type="PANTHER" id="PTHR11692:SF0">
    <property type="entry name" value="BIFUNCTIONAL PURINE BIOSYNTHESIS PROTEIN ATIC"/>
    <property type="match status" value="1"/>
</dbReference>
<dbReference type="GO" id="GO:0004643">
    <property type="term" value="F:phosphoribosylaminoimidazolecarboxamide formyltransferase activity"/>
    <property type="evidence" value="ECO:0007669"/>
    <property type="project" value="InterPro"/>
</dbReference>
<dbReference type="STRING" id="316067.Geob_0353"/>
<dbReference type="Gene3D" id="3.40.140.20">
    <property type="match status" value="2"/>
</dbReference>
<dbReference type="GO" id="GO:0005829">
    <property type="term" value="C:cytosol"/>
    <property type="evidence" value="ECO:0007669"/>
    <property type="project" value="TreeGrafter"/>
</dbReference>
<accession>B9LYZ1</accession>
<dbReference type="OrthoDB" id="9802065at2"/>
<proteinExistence type="predicted"/>
<gene>
    <name evidence="1" type="ordered locus">Geob_0353</name>
</gene>
<organism evidence="1 2">
    <name type="scientific">Geotalea daltonii (strain DSM 22248 / JCM 15807 / FRC-32)</name>
    <name type="common">Geobacter daltonii</name>
    <dbReference type="NCBI Taxonomy" id="316067"/>
    <lineage>
        <taxon>Bacteria</taxon>
        <taxon>Pseudomonadati</taxon>
        <taxon>Thermodesulfobacteriota</taxon>
        <taxon>Desulfuromonadia</taxon>
        <taxon>Geobacterales</taxon>
        <taxon>Geobacteraceae</taxon>
        <taxon>Geotalea</taxon>
    </lineage>
</organism>
<dbReference type="Proteomes" id="UP000007721">
    <property type="component" value="Chromosome"/>
</dbReference>
<dbReference type="GO" id="GO:0006189">
    <property type="term" value="P:'de novo' IMP biosynthetic process"/>
    <property type="evidence" value="ECO:0007669"/>
    <property type="project" value="TreeGrafter"/>
</dbReference>
<dbReference type="eggNOG" id="COG0138">
    <property type="taxonomic scope" value="Bacteria"/>
</dbReference>
<dbReference type="InterPro" id="IPR024050">
    <property type="entry name" value="AICAR_Tfase_insert_dom_sf"/>
</dbReference>
<dbReference type="InterPro" id="IPR002695">
    <property type="entry name" value="PurH-like"/>
</dbReference>
<dbReference type="PANTHER" id="PTHR11692">
    <property type="entry name" value="BIFUNCTIONAL PURINE BIOSYNTHESIS PROTEIN PURH"/>
    <property type="match status" value="1"/>
</dbReference>
<dbReference type="InterPro" id="IPR024051">
    <property type="entry name" value="AICAR_Tfase_dup_dom_sf"/>
</dbReference>
<dbReference type="RefSeq" id="WP_012645452.1">
    <property type="nucleotide sequence ID" value="NC_011979.1"/>
</dbReference>
<dbReference type="FunFam" id="3.40.140.20:FF:000003">
    <property type="entry name" value="Bifunctional purine biosynthesis protein"/>
    <property type="match status" value="1"/>
</dbReference>
<dbReference type="SMART" id="SM00798">
    <property type="entry name" value="AICARFT_IMPCHas"/>
    <property type="match status" value="1"/>
</dbReference>
<evidence type="ECO:0000313" key="1">
    <source>
        <dbReference type="EMBL" id="ACM18723.1"/>
    </source>
</evidence>
<dbReference type="AlphaFoldDB" id="B9LYZ1"/>
<dbReference type="HOGENOM" id="CLU_016316_3_0_7"/>
<evidence type="ECO:0000313" key="2">
    <source>
        <dbReference type="Proteomes" id="UP000007721"/>
    </source>
</evidence>
<keyword evidence="2" id="KW-1185">Reference proteome</keyword>
<dbReference type="SUPFAM" id="SSF53927">
    <property type="entry name" value="Cytidine deaminase-like"/>
    <property type="match status" value="1"/>
</dbReference>
<dbReference type="NCBIfam" id="NF005492">
    <property type="entry name" value="PRK07106.1"/>
    <property type="match status" value="1"/>
</dbReference>
<dbReference type="Gene3D" id="1.10.287.440">
    <property type="match status" value="1"/>
</dbReference>
<dbReference type="Pfam" id="PF01808">
    <property type="entry name" value="AICARFT_IMPCHas"/>
    <property type="match status" value="1"/>
</dbReference>
<sequence>MEIKLKYGCNSHQTPANLIIPENSGFQVLNGTPSYINILDALGAWQLARELKIATSKPGAASFKHTSPAGAAVAGALPDSYCASQFLSQSDLSPVATAYVRARGGDRMCSFGDVAAVSDIVDVSLANVLKSEVSDLIIAPGFEPAALEILKAKKQGTYLILQIDPDYEPAEIEQREVFGFGLQQKRNTAPVSAALFQNSVTIGKSVSPDITETLIVATIALKFTQSNSVCLAYEGQVIGMGAGQQSRVHCTRLACDKADKWLLQQHPKTLNLAFREGLKKPDKANIVDQFLLWDQLSEAEKKQMRTGFMKEPDPISAQERLEWVKQFPGICLSSDAYIPFRDNIDRANRSNVQFVAHAGSSLRDEEVTEAAKQYDMTMLHTGLRLFLH</sequence>
<dbReference type="EMBL" id="CP001390">
    <property type="protein sequence ID" value="ACM18723.1"/>
    <property type="molecule type" value="Genomic_DNA"/>
</dbReference>
<dbReference type="GO" id="GO:0003937">
    <property type="term" value="F:IMP cyclohydrolase activity"/>
    <property type="evidence" value="ECO:0007669"/>
    <property type="project" value="InterPro"/>
</dbReference>
<keyword evidence="1" id="KW-0808">Transferase</keyword>